<name>A0AAE0KUF0_9CHLO</name>
<dbReference type="EMBL" id="LGRX02017327">
    <property type="protein sequence ID" value="KAK3260900.1"/>
    <property type="molecule type" value="Genomic_DNA"/>
</dbReference>
<reference evidence="1 2" key="1">
    <citation type="journal article" date="2015" name="Genome Biol. Evol.">
        <title>Comparative Genomics of a Bacterivorous Green Alga Reveals Evolutionary Causalities and Consequences of Phago-Mixotrophic Mode of Nutrition.</title>
        <authorList>
            <person name="Burns J.A."/>
            <person name="Paasch A."/>
            <person name="Narechania A."/>
            <person name="Kim E."/>
        </authorList>
    </citation>
    <scope>NUCLEOTIDE SEQUENCE [LARGE SCALE GENOMIC DNA]</scope>
    <source>
        <strain evidence="1 2">PLY_AMNH</strain>
    </source>
</reference>
<gene>
    <name evidence="1" type="ORF">CYMTET_30167</name>
</gene>
<evidence type="ECO:0000313" key="2">
    <source>
        <dbReference type="Proteomes" id="UP001190700"/>
    </source>
</evidence>
<keyword evidence="2" id="KW-1185">Reference proteome</keyword>
<dbReference type="CDD" id="cd09275">
    <property type="entry name" value="RNase_HI_RT_DIRS1"/>
    <property type="match status" value="1"/>
</dbReference>
<accession>A0AAE0KUF0</accession>
<dbReference type="Proteomes" id="UP001190700">
    <property type="component" value="Unassembled WGS sequence"/>
</dbReference>
<dbReference type="SUPFAM" id="SSF53098">
    <property type="entry name" value="Ribonuclease H-like"/>
    <property type="match status" value="1"/>
</dbReference>
<proteinExistence type="predicted"/>
<organism evidence="1 2">
    <name type="scientific">Cymbomonas tetramitiformis</name>
    <dbReference type="NCBI Taxonomy" id="36881"/>
    <lineage>
        <taxon>Eukaryota</taxon>
        <taxon>Viridiplantae</taxon>
        <taxon>Chlorophyta</taxon>
        <taxon>Pyramimonadophyceae</taxon>
        <taxon>Pyramimonadales</taxon>
        <taxon>Pyramimonadaceae</taxon>
        <taxon>Cymbomonas</taxon>
    </lineage>
</organism>
<evidence type="ECO:0000313" key="1">
    <source>
        <dbReference type="EMBL" id="KAK3260900.1"/>
    </source>
</evidence>
<protein>
    <submittedName>
        <fullName evidence="1">Uncharacterized protein</fullName>
    </submittedName>
</protein>
<sequence length="659" mass="71028">MVSPNDRLIIWTSSVAKAKMRKSRQYLKVSARMRMDSWKKQRQQILDWVGTSLSDLQLLPEDVRQQTDVLMEAALFAVDSSGALSVGLWPALPGLWAERKGAEFDKFAQVETWVEALLQLTAPVLGTGAVIFVAGGTASGVAGAGVPSGTAGATTGLGTGTAATVFSAPAAAVDPDAIAAAIATALGGRLDALGSRIAHLEARGAAPAGASLLSGGVAPPEAELLARALRDSVATVESWDVARCSLACADLVHEAAKLRPQLTLLKEMHPFGKLPMKALEANAFPMMVYALPELAAEECELDELPAGKEATQEHWRAFVHLLKACVGEFQHFVKSKVPSFPMTDVMVASFFKKRKRVQFDGDEEDARAAGGGSALLPPLDAAHREQLAALGSSFRTINEDQLARALRGEVAPEDIVRPPGEVPVVIPGPVVEVDMAPVAETEIEGEATLVEHARVELEGEVPAGGLASERCRAIPTLTSRAHLVVAAFQDWHDVDFLVRIELDKDEFTTVKEAYGKVVRQYNGKRVVLERRLVDERHFATDASGTLGFGGWSINYLELFAVWWAVVLWGHKMSGRTVVVNIDNQSAMYQVGNWWGPVAYLPLLRQIFFVCAKHDIRLQPKYINTKDNLLADLLSRLDMPRTACGASGYRAGGARARGPP</sequence>
<comment type="caution">
    <text evidence="1">The sequence shown here is derived from an EMBL/GenBank/DDBJ whole genome shotgun (WGS) entry which is preliminary data.</text>
</comment>
<dbReference type="InterPro" id="IPR012337">
    <property type="entry name" value="RNaseH-like_sf"/>
</dbReference>
<dbReference type="AlphaFoldDB" id="A0AAE0KUF0"/>